<gene>
    <name evidence="2" type="ORF">M427DRAFT_65839</name>
</gene>
<evidence type="ECO:0000256" key="1">
    <source>
        <dbReference type="SAM" id="MobiDB-lite"/>
    </source>
</evidence>
<dbReference type="EMBL" id="KQ965732">
    <property type="protein sequence ID" value="KXS21943.1"/>
    <property type="molecule type" value="Genomic_DNA"/>
</dbReference>
<dbReference type="Proteomes" id="UP000070544">
    <property type="component" value="Unassembled WGS sequence"/>
</dbReference>
<dbReference type="InterPro" id="IPR052957">
    <property type="entry name" value="Auxin_embryo_med"/>
</dbReference>
<name>A0A139AZF7_GONPJ</name>
<feature type="compositionally biased region" description="Low complexity" evidence="1">
    <location>
        <begin position="212"/>
        <end position="235"/>
    </location>
</feature>
<feature type="region of interest" description="Disordered" evidence="1">
    <location>
        <begin position="253"/>
        <end position="280"/>
    </location>
</feature>
<evidence type="ECO:0000313" key="3">
    <source>
        <dbReference type="Proteomes" id="UP000070544"/>
    </source>
</evidence>
<feature type="compositionally biased region" description="Basic and acidic residues" evidence="1">
    <location>
        <begin position="66"/>
        <end position="82"/>
    </location>
</feature>
<dbReference type="Gene3D" id="3.30.565.10">
    <property type="entry name" value="Histidine kinase-like ATPase, C-terminal domain"/>
    <property type="match status" value="1"/>
</dbReference>
<feature type="compositionally biased region" description="Acidic residues" evidence="1">
    <location>
        <begin position="308"/>
        <end position="349"/>
    </location>
</feature>
<feature type="compositionally biased region" description="Low complexity" evidence="1">
    <location>
        <begin position="1"/>
        <end position="28"/>
    </location>
</feature>
<organism evidence="2 3">
    <name type="scientific">Gonapodya prolifera (strain JEL478)</name>
    <name type="common">Monoblepharis prolifera</name>
    <dbReference type="NCBI Taxonomy" id="1344416"/>
    <lineage>
        <taxon>Eukaryota</taxon>
        <taxon>Fungi</taxon>
        <taxon>Fungi incertae sedis</taxon>
        <taxon>Chytridiomycota</taxon>
        <taxon>Chytridiomycota incertae sedis</taxon>
        <taxon>Monoblepharidomycetes</taxon>
        <taxon>Monoblepharidales</taxon>
        <taxon>Gonapodyaceae</taxon>
        <taxon>Gonapodya</taxon>
    </lineage>
</organism>
<feature type="compositionally biased region" description="Basic and acidic residues" evidence="1">
    <location>
        <begin position="29"/>
        <end position="40"/>
    </location>
</feature>
<dbReference type="PANTHER" id="PTHR32387">
    <property type="entry name" value="WU:FJ29H11"/>
    <property type="match status" value="1"/>
</dbReference>
<dbReference type="SUPFAM" id="SSF55874">
    <property type="entry name" value="ATPase domain of HSP90 chaperone/DNA topoisomerase II/histidine kinase"/>
    <property type="match status" value="1"/>
</dbReference>
<dbReference type="OrthoDB" id="1262810at2759"/>
<dbReference type="AlphaFoldDB" id="A0A139AZF7"/>
<proteinExistence type="predicted"/>
<dbReference type="STRING" id="1344416.A0A139AZF7"/>
<feature type="region of interest" description="Disordered" evidence="1">
    <location>
        <begin position="292"/>
        <end position="349"/>
    </location>
</feature>
<sequence>MRENGNANGKGNENENESGSESGSGKGNESVHARGERMDGQEIPDDPPTGTGEIGILVPSFLGEAANDRPFEDSPHPDDRSTDLPLFAVHRNALLRKGSPNDRRSSERSPPRERPGGVKVFVKDRLESAKPKDANEKKSAPPSRAPSPPAQVNSTRASPDPAASPLPTLSTLSTGPGPALLFRQLRAGRIAPPFSGEPSPVPSRAGTPPASTGAPTLPTVPTVPVSTPASAASAANKSTHTPLFRKVVVAREEEAGVQATVSKRKRKRKNKDGTTSNAVGGVVELTVVEGTSSSAATKSGELPHDDTSDVEVEVEDDVDGDEYEGEGGDGEDGDYEEAVDGGDDTADEADATDVVARSLLESAVSEGRYITASEISEVGAIQASTLLTQYLSSRRYQHDPNRNPYEDPELGFLAFASRALGLLGPSFVGIAVASRALRYPGLRLRVPQVPHSLERSSHGVPSGGLWSTWQADHGALGETWTEVVECLIGDAGEAGVVLWDEECAIQPERVSLTDAATLEPVMIKHEPGTEIAELLTPMDYGMESQDSKKWKHGYCKGNKGNAAKLWMIEGTLEKAARTLDGVVDGGGAWLLESYNALPTSSLDRLLLFLSSRRSPPDHPASRALVQLAIVFLRLWSDPSTQQGVSDLVIARLRPSRHDLEWIQSTAKALVAAKTDQEVFETITGGNGWGEEEVRRLHLAAEMAMIAAICGIPLGPSQVVTGAEIGEHLNVSGRLDIETVTRTINHILAANEITGGNGREVPLAILEKKILSEFRVGKFETLGLEGCPSLIEFLGKYMGVEMNAFRLNNGASESRSPDTKLTSGMKSLRVDMMETSDSSLKVLHLKDLIDLADGQDSLAIVRHLSSAGVNVPDSLDPALLHFTRPELDLFGFSWQCAHFGGFLDDAGNIKKDKREVLFAVLNDAYRAQYGIGGPRDLGLRSSCSWVDVTEGAIEWKRNVEGSKKGSFRSQNGVYETALFCSEDLRHLLPGSQAGLWRAAEFRDVTTGLIGNLPSLWKPLPAVGDVRKFHSSLIECNALDAAKEAAALFVQRHSGARDKVGGGDLLAMAMATKDFVAKVDEDTSRIVLVNLKNELPNWMREEFVESVLNKAVPRVKWREWTVPVKKDSGPQNAFGNMKMREQEHHKQEVLLSRPSETQLKVKEVPSVSEKDPRTVVEDIRRTEFGIGVEDASPEVELVLKNQRERVERAMKRLGTELYTSDSHFALELIQNADDNRYDRLQSELPSIQFILTPTAIVIRNNEDGFSATDMRSLCDVGRSTKE</sequence>
<dbReference type="InterPro" id="IPR036890">
    <property type="entry name" value="HATPase_C_sf"/>
</dbReference>
<dbReference type="PANTHER" id="PTHR32387:SF0">
    <property type="entry name" value="PROTEIN NO VEIN"/>
    <property type="match status" value="1"/>
</dbReference>
<protein>
    <submittedName>
        <fullName evidence="2">Uncharacterized protein</fullName>
    </submittedName>
</protein>
<evidence type="ECO:0000313" key="2">
    <source>
        <dbReference type="EMBL" id="KXS21943.1"/>
    </source>
</evidence>
<feature type="non-terminal residue" evidence="2">
    <location>
        <position position="1280"/>
    </location>
</feature>
<reference evidence="2 3" key="1">
    <citation type="journal article" date="2015" name="Genome Biol. Evol.">
        <title>Phylogenomic analyses indicate that early fungi evolved digesting cell walls of algal ancestors of land plants.</title>
        <authorList>
            <person name="Chang Y."/>
            <person name="Wang S."/>
            <person name="Sekimoto S."/>
            <person name="Aerts A.L."/>
            <person name="Choi C."/>
            <person name="Clum A."/>
            <person name="LaButti K.M."/>
            <person name="Lindquist E.A."/>
            <person name="Yee Ngan C."/>
            <person name="Ohm R.A."/>
            <person name="Salamov A.A."/>
            <person name="Grigoriev I.V."/>
            <person name="Spatafora J.W."/>
            <person name="Berbee M.L."/>
        </authorList>
    </citation>
    <scope>NUCLEOTIDE SEQUENCE [LARGE SCALE GENOMIC DNA]</scope>
    <source>
        <strain evidence="2 3">JEL478</strain>
    </source>
</reference>
<feature type="region of interest" description="Disordered" evidence="1">
    <location>
        <begin position="1"/>
        <end position="238"/>
    </location>
</feature>
<feature type="compositionally biased region" description="Basic and acidic residues" evidence="1">
    <location>
        <begin position="99"/>
        <end position="139"/>
    </location>
</feature>
<keyword evidence="3" id="KW-1185">Reference proteome</keyword>
<accession>A0A139AZF7</accession>